<feature type="compositionally biased region" description="Low complexity" evidence="2">
    <location>
        <begin position="236"/>
        <end position="255"/>
    </location>
</feature>
<dbReference type="AlphaFoldDB" id="A0A9Q4FM21"/>
<evidence type="ECO:0000313" key="5">
    <source>
        <dbReference type="EMBL" id="MCG4565312.1"/>
    </source>
</evidence>
<comment type="caution">
    <text evidence="5">The sequence shown here is derived from an EMBL/GenBank/DDBJ whole genome shotgun (WGS) entry which is preliminary data.</text>
</comment>
<dbReference type="PANTHER" id="PTHR39160:SF4">
    <property type="entry name" value="RESUSCITATION-PROMOTING FACTOR RPFB"/>
    <property type="match status" value="1"/>
</dbReference>
<dbReference type="InterPro" id="IPR036908">
    <property type="entry name" value="RlpA-like_sf"/>
</dbReference>
<evidence type="ECO:0000259" key="4">
    <source>
        <dbReference type="PROSITE" id="PS51109"/>
    </source>
</evidence>
<gene>
    <name evidence="5" type="ORF">L0P62_07620</name>
</gene>
<proteinExistence type="predicted"/>
<name>A0A9Q4FM21_9FIRM</name>
<dbReference type="Pfam" id="PF03990">
    <property type="entry name" value="DUF348"/>
    <property type="match status" value="2"/>
</dbReference>
<accession>A0A9Q4FM21</accession>
<evidence type="ECO:0000313" key="6">
    <source>
        <dbReference type="Proteomes" id="UP001108123"/>
    </source>
</evidence>
<organism evidence="5 6">
    <name type="scientific">Anaerosalibacter bizertensis</name>
    <dbReference type="NCBI Taxonomy" id="932217"/>
    <lineage>
        <taxon>Bacteria</taxon>
        <taxon>Bacillati</taxon>
        <taxon>Bacillota</taxon>
        <taxon>Tissierellia</taxon>
        <taxon>Tissierellales</taxon>
        <taxon>Sporanaerobacteraceae</taxon>
        <taxon>Anaerosalibacter</taxon>
    </lineage>
</organism>
<evidence type="ECO:0000256" key="2">
    <source>
        <dbReference type="SAM" id="MobiDB-lite"/>
    </source>
</evidence>
<dbReference type="Gene3D" id="2.20.230.10">
    <property type="entry name" value="Resuscitation-promoting factor rpfb"/>
    <property type="match status" value="1"/>
</dbReference>
<evidence type="ECO:0000256" key="1">
    <source>
        <dbReference type="ARBA" id="ARBA00022729"/>
    </source>
</evidence>
<keyword evidence="6" id="KW-1185">Reference proteome</keyword>
<dbReference type="RefSeq" id="WP_226808424.1">
    <property type="nucleotide sequence ID" value="NZ_JAJBNW010000059.1"/>
</dbReference>
<feature type="transmembrane region" description="Helical" evidence="3">
    <location>
        <begin position="12"/>
        <end position="29"/>
    </location>
</feature>
<feature type="domain" description="G5" evidence="4">
    <location>
        <begin position="145"/>
        <end position="225"/>
    </location>
</feature>
<keyword evidence="1" id="KW-0732">Signal</keyword>
<keyword evidence="3" id="KW-0812">Transmembrane</keyword>
<dbReference type="InterPro" id="IPR011098">
    <property type="entry name" value="G5_dom"/>
</dbReference>
<dbReference type="Proteomes" id="UP001108123">
    <property type="component" value="Unassembled WGS sequence"/>
</dbReference>
<dbReference type="SMART" id="SM01208">
    <property type="entry name" value="G5"/>
    <property type="match status" value="1"/>
</dbReference>
<dbReference type="InterPro" id="IPR051933">
    <property type="entry name" value="Resuscitation_pf_RpfB"/>
</dbReference>
<reference evidence="5" key="1">
    <citation type="submission" date="2022-01" db="EMBL/GenBank/DDBJ databases">
        <title>Collection of gut derived symbiotic bacterial strains cultured from healthy donors.</title>
        <authorList>
            <person name="Lin H."/>
            <person name="Kohout C."/>
            <person name="Waligurski E."/>
            <person name="Pamer E.G."/>
        </authorList>
    </citation>
    <scope>NUCLEOTIDE SEQUENCE</scope>
    <source>
        <strain evidence="5">MSK.14.39</strain>
    </source>
</reference>
<dbReference type="PROSITE" id="PS51109">
    <property type="entry name" value="G5"/>
    <property type="match status" value="1"/>
</dbReference>
<dbReference type="EMBL" id="JAKNID010000026">
    <property type="protein sequence ID" value="MCG4565312.1"/>
    <property type="molecule type" value="Genomic_DNA"/>
</dbReference>
<protein>
    <submittedName>
        <fullName evidence="5">3D domain-containing protein</fullName>
    </submittedName>
</protein>
<dbReference type="GO" id="GO:0004553">
    <property type="term" value="F:hydrolase activity, hydrolyzing O-glycosyl compounds"/>
    <property type="evidence" value="ECO:0007669"/>
    <property type="project" value="InterPro"/>
</dbReference>
<keyword evidence="3" id="KW-0472">Membrane</keyword>
<keyword evidence="3" id="KW-1133">Transmembrane helix</keyword>
<dbReference type="Pfam" id="PF06725">
    <property type="entry name" value="3D"/>
    <property type="match status" value="1"/>
</dbReference>
<evidence type="ECO:0000256" key="3">
    <source>
        <dbReference type="SAM" id="Phobius"/>
    </source>
</evidence>
<dbReference type="GO" id="GO:0019867">
    <property type="term" value="C:outer membrane"/>
    <property type="evidence" value="ECO:0007669"/>
    <property type="project" value="InterPro"/>
</dbReference>
<dbReference type="CDD" id="cd22786">
    <property type="entry name" value="DPBB_YuiC-like"/>
    <property type="match status" value="1"/>
</dbReference>
<dbReference type="Pfam" id="PF07501">
    <property type="entry name" value="G5"/>
    <property type="match status" value="1"/>
</dbReference>
<dbReference type="PANTHER" id="PTHR39160">
    <property type="entry name" value="CELL WALL-BINDING PROTEIN YOCH"/>
    <property type="match status" value="1"/>
</dbReference>
<sequence length="368" mass="40987">MEENSWFNNRHLKILTILTMAAMLVFGIYKYETKKVTISIDDNKKMTVKTLKGTVGEVLKKENIQVEEGSYIEPKLDTKIKDGDKIIIKKPKTYKIKLGKRVTEMQSTENVVKDILKDLDIKLDEKDYTKPDMNKKVKPEGQIEIVKVVEKIDVVKNDIPFENIVKNNNKLEKGKSNIVQEGKKGVKEIKIKKVFENGNLISEDVISEEVVSAPVSKVVEKGVKEIEKPKTIQVASRGSTPSRRNRSTPRSTASTKNGNINYKKAFNVVATAYDLSFASCGKNPGEPGYGITASGTRVRPGVVSVDPRVIPLGTRLYVESLDGTRDYGFAVAEDTGGAIKGNRIDLFFPSSSAAKAFGRRQVRVYILK</sequence>
<dbReference type="InterPro" id="IPR010611">
    <property type="entry name" value="3D_dom"/>
</dbReference>
<feature type="region of interest" description="Disordered" evidence="2">
    <location>
        <begin position="231"/>
        <end position="258"/>
    </location>
</feature>
<dbReference type="SUPFAM" id="SSF50685">
    <property type="entry name" value="Barwin-like endoglucanases"/>
    <property type="match status" value="1"/>
</dbReference>
<dbReference type="GO" id="GO:0009254">
    <property type="term" value="P:peptidoglycan turnover"/>
    <property type="evidence" value="ECO:0007669"/>
    <property type="project" value="InterPro"/>
</dbReference>
<dbReference type="InterPro" id="IPR007137">
    <property type="entry name" value="DUF348"/>
</dbReference>
<dbReference type="Gene3D" id="2.40.40.10">
    <property type="entry name" value="RlpA-like domain"/>
    <property type="match status" value="1"/>
</dbReference>